<dbReference type="GO" id="GO:0050660">
    <property type="term" value="F:flavin adenine dinucleotide binding"/>
    <property type="evidence" value="ECO:0007669"/>
    <property type="project" value="InterPro"/>
</dbReference>
<dbReference type="FunFam" id="2.40.110.10:FF:000015">
    <property type="entry name" value="Acyl-CoA dehydrogenase"/>
    <property type="match status" value="1"/>
</dbReference>
<evidence type="ECO:0000313" key="11">
    <source>
        <dbReference type="Proteomes" id="UP000055590"/>
    </source>
</evidence>
<dbReference type="InterPro" id="IPR013786">
    <property type="entry name" value="AcylCoA_DH/ox_N"/>
</dbReference>
<feature type="domain" description="Acyl-CoA dehydrogenase/oxidase C-terminal" evidence="7">
    <location>
        <begin position="233"/>
        <end position="382"/>
    </location>
</feature>
<dbReference type="SUPFAM" id="SSF56645">
    <property type="entry name" value="Acyl-CoA dehydrogenase NM domain-like"/>
    <property type="match status" value="1"/>
</dbReference>
<dbReference type="PIRSF" id="PIRSF016578">
    <property type="entry name" value="HsaA"/>
    <property type="match status" value="1"/>
</dbReference>
<evidence type="ECO:0000256" key="4">
    <source>
        <dbReference type="ARBA" id="ARBA00022827"/>
    </source>
</evidence>
<dbReference type="KEGG" id="vin:AKJ08_0766"/>
<dbReference type="AlphaFoldDB" id="A0A0K1PB77"/>
<dbReference type="PROSITE" id="PS00073">
    <property type="entry name" value="ACYL_COA_DH_2"/>
    <property type="match status" value="1"/>
</dbReference>
<dbReference type="InterPro" id="IPR009100">
    <property type="entry name" value="AcylCoA_DH/oxidase_NM_dom_sf"/>
</dbReference>
<protein>
    <submittedName>
        <fullName evidence="10">Butyryl-CoA dehydrogenase</fullName>
    </submittedName>
</protein>
<evidence type="ECO:0000259" key="7">
    <source>
        <dbReference type="Pfam" id="PF00441"/>
    </source>
</evidence>
<dbReference type="InterPro" id="IPR036250">
    <property type="entry name" value="AcylCo_DH-like_C"/>
</dbReference>
<comment type="cofactor">
    <cofactor evidence="1 6">
        <name>FAD</name>
        <dbReference type="ChEBI" id="CHEBI:57692"/>
    </cofactor>
</comment>
<proteinExistence type="inferred from homology"/>
<reference evidence="10 11" key="1">
    <citation type="submission" date="2015-08" db="EMBL/GenBank/DDBJ databases">
        <authorList>
            <person name="Babu N.S."/>
            <person name="Beckwith C.J."/>
            <person name="Beseler K.G."/>
            <person name="Brison A."/>
            <person name="Carone J.V."/>
            <person name="Caskin T.P."/>
            <person name="Diamond M."/>
            <person name="Durham M.E."/>
            <person name="Foxe J.M."/>
            <person name="Go M."/>
            <person name="Henderson B.A."/>
            <person name="Jones I.B."/>
            <person name="McGettigan J.A."/>
            <person name="Micheletti S.J."/>
            <person name="Nasrallah M.E."/>
            <person name="Ortiz D."/>
            <person name="Piller C.R."/>
            <person name="Privatt S.R."/>
            <person name="Schneider S.L."/>
            <person name="Sharp S."/>
            <person name="Smith T.C."/>
            <person name="Stanton J.D."/>
            <person name="Ullery H.E."/>
            <person name="Wilson R.J."/>
            <person name="Serrano M.G."/>
            <person name="Buck G."/>
            <person name="Lee V."/>
            <person name="Wang Y."/>
            <person name="Carvalho R."/>
            <person name="Voegtly L."/>
            <person name="Shi R."/>
            <person name="Duckworth R."/>
            <person name="Johnson A."/>
            <person name="Loviza R."/>
            <person name="Walstead R."/>
            <person name="Shah Z."/>
            <person name="Kiflezghi M."/>
            <person name="Wade K."/>
            <person name="Ball S.L."/>
            <person name="Bradley K.W."/>
            <person name="Asai D.J."/>
            <person name="Bowman C.A."/>
            <person name="Russell D.A."/>
            <person name="Pope W.H."/>
            <person name="Jacobs-Sera D."/>
            <person name="Hendrix R.W."/>
            <person name="Hatfull G.F."/>
        </authorList>
    </citation>
    <scope>NUCLEOTIDE SEQUENCE [LARGE SCALE GENOMIC DNA]</scope>
    <source>
        <strain evidence="10 11">DSM 27710</strain>
    </source>
</reference>
<dbReference type="STRING" id="1391653.AKJ08_0766"/>
<dbReference type="FunFam" id="1.10.540.10:FF:000002">
    <property type="entry name" value="Acyl-CoA dehydrogenase FadE19"/>
    <property type="match status" value="1"/>
</dbReference>
<evidence type="ECO:0000256" key="2">
    <source>
        <dbReference type="ARBA" id="ARBA00009347"/>
    </source>
</evidence>
<evidence type="ECO:0000256" key="1">
    <source>
        <dbReference type="ARBA" id="ARBA00001974"/>
    </source>
</evidence>
<dbReference type="FunFam" id="1.20.140.10:FF:000001">
    <property type="entry name" value="Acyl-CoA dehydrogenase"/>
    <property type="match status" value="1"/>
</dbReference>
<evidence type="ECO:0000259" key="8">
    <source>
        <dbReference type="Pfam" id="PF02770"/>
    </source>
</evidence>
<comment type="similarity">
    <text evidence="2 6">Belongs to the acyl-CoA dehydrogenase family.</text>
</comment>
<dbReference type="RefSeq" id="WP_082342654.1">
    <property type="nucleotide sequence ID" value="NZ_CP012332.1"/>
</dbReference>
<dbReference type="SUPFAM" id="SSF47203">
    <property type="entry name" value="Acyl-CoA dehydrogenase C-terminal domain-like"/>
    <property type="match status" value="1"/>
</dbReference>
<feature type="domain" description="Acyl-CoA oxidase/dehydrogenase middle" evidence="8">
    <location>
        <begin position="119"/>
        <end position="218"/>
    </location>
</feature>
<dbReference type="OrthoDB" id="9765339at2"/>
<evidence type="ECO:0000256" key="5">
    <source>
        <dbReference type="ARBA" id="ARBA00023002"/>
    </source>
</evidence>
<dbReference type="PATRIC" id="fig|1391653.3.peg.786"/>
<keyword evidence="4 6" id="KW-0274">FAD</keyword>
<feature type="domain" description="Acyl-CoA dehydrogenase/oxidase N-terminal" evidence="9">
    <location>
        <begin position="3"/>
        <end position="115"/>
    </location>
</feature>
<dbReference type="EMBL" id="CP012332">
    <property type="protein sequence ID" value="AKU90379.1"/>
    <property type="molecule type" value="Genomic_DNA"/>
</dbReference>
<dbReference type="InterPro" id="IPR009075">
    <property type="entry name" value="AcylCo_DH/oxidase_C"/>
</dbReference>
<dbReference type="PANTHER" id="PTHR43884:SF25">
    <property type="entry name" value="ACYL-COA DEHYDROGENASE YDBM-RELATED"/>
    <property type="match status" value="1"/>
</dbReference>
<evidence type="ECO:0000313" key="10">
    <source>
        <dbReference type="EMBL" id="AKU90379.1"/>
    </source>
</evidence>
<dbReference type="Proteomes" id="UP000055590">
    <property type="component" value="Chromosome"/>
</dbReference>
<dbReference type="PANTHER" id="PTHR43884">
    <property type="entry name" value="ACYL-COA DEHYDROGENASE"/>
    <property type="match status" value="1"/>
</dbReference>
<organism evidence="10 11">
    <name type="scientific">Vulgatibacter incomptus</name>
    <dbReference type="NCBI Taxonomy" id="1391653"/>
    <lineage>
        <taxon>Bacteria</taxon>
        <taxon>Pseudomonadati</taxon>
        <taxon>Myxococcota</taxon>
        <taxon>Myxococcia</taxon>
        <taxon>Myxococcales</taxon>
        <taxon>Cystobacterineae</taxon>
        <taxon>Vulgatibacteraceae</taxon>
        <taxon>Vulgatibacter</taxon>
    </lineage>
</organism>
<dbReference type="Gene3D" id="2.40.110.10">
    <property type="entry name" value="Butyryl-CoA Dehydrogenase, subunit A, domain 2"/>
    <property type="match status" value="1"/>
</dbReference>
<dbReference type="Gene3D" id="1.20.140.10">
    <property type="entry name" value="Butyryl-CoA Dehydrogenase, subunit A, domain 3"/>
    <property type="match status" value="1"/>
</dbReference>
<dbReference type="Pfam" id="PF02771">
    <property type="entry name" value="Acyl-CoA_dh_N"/>
    <property type="match status" value="1"/>
</dbReference>
<gene>
    <name evidence="10" type="ORF">AKJ08_0766</name>
</gene>
<dbReference type="Pfam" id="PF02770">
    <property type="entry name" value="Acyl-CoA_dh_M"/>
    <property type="match status" value="1"/>
</dbReference>
<name>A0A0K1PB77_9BACT</name>
<dbReference type="Gene3D" id="1.10.540.10">
    <property type="entry name" value="Acyl-CoA dehydrogenase/oxidase, N-terminal domain"/>
    <property type="match status" value="1"/>
</dbReference>
<keyword evidence="3 6" id="KW-0285">Flavoprotein</keyword>
<evidence type="ECO:0000259" key="9">
    <source>
        <dbReference type="Pfam" id="PF02771"/>
    </source>
</evidence>
<evidence type="ECO:0000256" key="3">
    <source>
        <dbReference type="ARBA" id="ARBA00022630"/>
    </source>
</evidence>
<accession>A0A0K1PB77</accession>
<keyword evidence="5 6" id="KW-0560">Oxidoreductase</keyword>
<keyword evidence="11" id="KW-1185">Reference proteome</keyword>
<dbReference type="InterPro" id="IPR046373">
    <property type="entry name" value="Acyl-CoA_Oxase/DH_mid-dom_sf"/>
</dbReference>
<sequence length="383" mass="42173">MLTDDHRMIQEAVRDFARAEVEPIVAELDNAGAEIPMPLVRKMAELGYFGLIFPTEHGGSGLDTLSMALVTEELSRAWLSVGSVMTRMIITASLIESCGTEEQKRKWLPKLCSGEVLAAAAFTEPDVGSDAAAVKTRAVRKGDRYVVTGEKAWCTFANRAHVLCTLVRTDPDAPKHKGLSLLLVEKEPGDDFVPPKLSGSPIPTIGYKGMNSYNVAFDGYEVPAENLLGGEEGKGFYQLMSTYELARIQTAARAVGVAQAALDAALRYAKEREQFGRPIGDFQAIRHKLAHAATEIEAARQLTRFACLMKQTGKRCDLEAGMAKVFAAEMAERVTSECLQVFGGYGYSREFPAQRYWRDARVFRIFEGTSEIQYEVIAKRLLA</sequence>
<dbReference type="InterPro" id="IPR006089">
    <property type="entry name" value="Acyl-CoA_DH_CS"/>
</dbReference>
<dbReference type="GO" id="GO:0003995">
    <property type="term" value="F:acyl-CoA dehydrogenase activity"/>
    <property type="evidence" value="ECO:0007669"/>
    <property type="project" value="InterPro"/>
</dbReference>
<dbReference type="InterPro" id="IPR037069">
    <property type="entry name" value="AcylCoA_DH/ox_N_sf"/>
</dbReference>
<dbReference type="Pfam" id="PF00441">
    <property type="entry name" value="Acyl-CoA_dh_1"/>
    <property type="match status" value="1"/>
</dbReference>
<dbReference type="InterPro" id="IPR006091">
    <property type="entry name" value="Acyl-CoA_Oxase/DH_mid-dom"/>
</dbReference>
<evidence type="ECO:0000256" key="6">
    <source>
        <dbReference type="RuleBase" id="RU362125"/>
    </source>
</evidence>